<sequence>MKYRQLAKEQFLELHHEFAQFLATQQIDIKEWEEMKVRKPKMAEEELNIFSDVVWEDVLTKTKFLNHISENHINLFQCNSKEIIRLYVKLNNKEKSFLNEADFEWFQQNPLHNDFEYFKASKKYTNERNPELFKLIEMGAQISKGELFHTVKELIG</sequence>
<dbReference type="EMBL" id="FNNJ01000002">
    <property type="protein sequence ID" value="SDW94914.1"/>
    <property type="molecule type" value="Genomic_DNA"/>
</dbReference>
<dbReference type="AlphaFoldDB" id="A0A1H2XQZ5"/>
<proteinExistence type="predicted"/>
<evidence type="ECO:0008006" key="3">
    <source>
        <dbReference type="Google" id="ProtNLM"/>
    </source>
</evidence>
<dbReference type="RefSeq" id="WP_090121761.1">
    <property type="nucleotide sequence ID" value="NZ_FNNJ01000002.1"/>
</dbReference>
<dbReference type="STRING" id="762486.SAMN05444411_102532"/>
<reference evidence="2" key="1">
    <citation type="submission" date="2016-10" db="EMBL/GenBank/DDBJ databases">
        <authorList>
            <person name="Varghese N."/>
            <person name="Submissions S."/>
        </authorList>
    </citation>
    <scope>NUCLEOTIDE SEQUENCE [LARGE SCALE GENOMIC DNA]</scope>
    <source>
        <strain evidence="2">DSM 24956</strain>
    </source>
</reference>
<protein>
    <recommendedName>
        <fullName evidence="3">Histidyl-tRNA synthetase</fullName>
    </recommendedName>
</protein>
<evidence type="ECO:0000313" key="1">
    <source>
        <dbReference type="EMBL" id="SDW94914.1"/>
    </source>
</evidence>
<dbReference type="Pfam" id="PF20105">
    <property type="entry name" value="DUF6495"/>
    <property type="match status" value="1"/>
</dbReference>
<dbReference type="InterPro" id="IPR045470">
    <property type="entry name" value="DUF6495"/>
</dbReference>
<gene>
    <name evidence="1" type="ORF">SAMN05444411_102532</name>
</gene>
<dbReference type="OrthoDB" id="956723at2"/>
<evidence type="ECO:0000313" key="2">
    <source>
        <dbReference type="Proteomes" id="UP000199595"/>
    </source>
</evidence>
<keyword evidence="2" id="KW-1185">Reference proteome</keyword>
<dbReference type="Proteomes" id="UP000199595">
    <property type="component" value="Unassembled WGS sequence"/>
</dbReference>
<accession>A0A1H2XQZ5</accession>
<name>A0A1H2XQZ5_9FLAO</name>
<organism evidence="1 2">
    <name type="scientific">Lutibacter oricola</name>
    <dbReference type="NCBI Taxonomy" id="762486"/>
    <lineage>
        <taxon>Bacteria</taxon>
        <taxon>Pseudomonadati</taxon>
        <taxon>Bacteroidota</taxon>
        <taxon>Flavobacteriia</taxon>
        <taxon>Flavobacteriales</taxon>
        <taxon>Flavobacteriaceae</taxon>
        <taxon>Lutibacter</taxon>
    </lineage>
</organism>